<evidence type="ECO:0000313" key="2">
    <source>
        <dbReference type="EMBL" id="KGR85958.1"/>
    </source>
</evidence>
<dbReference type="PROSITE" id="PS50005">
    <property type="entry name" value="TPR"/>
    <property type="match status" value="1"/>
</dbReference>
<comment type="caution">
    <text evidence="2">The sequence shown here is derived from an EMBL/GenBank/DDBJ whole genome shotgun (WGS) entry which is preliminary data.</text>
</comment>
<dbReference type="Gene3D" id="1.25.40.10">
    <property type="entry name" value="Tetratricopeptide repeat domain"/>
    <property type="match status" value="1"/>
</dbReference>
<keyword evidence="3" id="KW-1185">Reference proteome</keyword>
<dbReference type="SMART" id="SM00028">
    <property type="entry name" value="TPR"/>
    <property type="match status" value="1"/>
</dbReference>
<feature type="repeat" description="TPR" evidence="1">
    <location>
        <begin position="51"/>
        <end position="84"/>
    </location>
</feature>
<reference evidence="2 3" key="1">
    <citation type="submission" date="2014-02" db="EMBL/GenBank/DDBJ databases">
        <title>Draft genome sequence of Lysinibacillus boronitolerans NBRC 103108.</title>
        <authorList>
            <person name="Zhang F."/>
            <person name="Wang G."/>
            <person name="Zhang L."/>
        </authorList>
    </citation>
    <scope>NUCLEOTIDE SEQUENCE [LARGE SCALE GENOMIC DNA]</scope>
    <source>
        <strain evidence="2 3">NBRC 103108</strain>
    </source>
</reference>
<name>A0ABR4Y077_9BACI</name>
<proteinExistence type="predicted"/>
<dbReference type="Proteomes" id="UP000030487">
    <property type="component" value="Unassembled WGS sequence"/>
</dbReference>
<dbReference type="InterPro" id="IPR019734">
    <property type="entry name" value="TPR_rpt"/>
</dbReference>
<evidence type="ECO:0008006" key="4">
    <source>
        <dbReference type="Google" id="ProtNLM"/>
    </source>
</evidence>
<dbReference type="InterPro" id="IPR011990">
    <property type="entry name" value="TPR-like_helical_dom_sf"/>
</dbReference>
<evidence type="ECO:0000256" key="1">
    <source>
        <dbReference type="PROSITE-ProRule" id="PRU00339"/>
    </source>
</evidence>
<dbReference type="SUPFAM" id="SSF48452">
    <property type="entry name" value="TPR-like"/>
    <property type="match status" value="1"/>
</dbReference>
<evidence type="ECO:0000313" key="3">
    <source>
        <dbReference type="Proteomes" id="UP000030487"/>
    </source>
</evidence>
<accession>A0ABR4Y077</accession>
<gene>
    <name evidence="2" type="ORF">CD31_10495</name>
</gene>
<protein>
    <recommendedName>
        <fullName evidence="4">Tetratricopeptide repeat protein</fullName>
    </recommendedName>
</protein>
<sequence>MKINISKNQPSRKYNSIVRKANLYDLFFMKNKAINTLVSGLNYSLTDTEKSSAFIYIGLLYSDLKKYNKASEYFHKGLKILENEEFYYSPNFNKIIKVLVKNRDFEKATYWLENFNGRISYDKKFSKLGNLNSYIKNINK</sequence>
<keyword evidence="1" id="KW-0802">TPR repeat</keyword>
<organism evidence="2 3">
    <name type="scientific">Lysinibacillus boronitolerans JCM 21713 = 10a = NBRC 103108</name>
    <dbReference type="NCBI Taxonomy" id="1294264"/>
    <lineage>
        <taxon>Bacteria</taxon>
        <taxon>Bacillati</taxon>
        <taxon>Bacillota</taxon>
        <taxon>Bacilli</taxon>
        <taxon>Bacillales</taxon>
        <taxon>Bacillaceae</taxon>
        <taxon>Lysinibacillus</taxon>
    </lineage>
</organism>
<dbReference type="EMBL" id="JPVR01000072">
    <property type="protein sequence ID" value="KGR85958.1"/>
    <property type="molecule type" value="Genomic_DNA"/>
</dbReference>